<dbReference type="Gene3D" id="3.10.110.10">
    <property type="entry name" value="Ubiquitin Conjugating Enzyme"/>
    <property type="match status" value="1"/>
</dbReference>
<comment type="similarity">
    <text evidence="1">Belongs to the ubiquitin-conjugating enzyme family. UFC1 subfamily.</text>
</comment>
<dbReference type="InterPro" id="IPR016135">
    <property type="entry name" value="UBQ-conjugating_enzyme/RWD"/>
</dbReference>
<feature type="compositionally biased region" description="Basic and acidic residues" evidence="4">
    <location>
        <begin position="1"/>
        <end position="14"/>
    </location>
</feature>
<protein>
    <recommendedName>
        <fullName evidence="2">Ubiquitin-fold modifier-conjugating enzyme 1</fullName>
    </recommendedName>
</protein>
<dbReference type="Proteomes" id="UP000236333">
    <property type="component" value="Unassembled WGS sequence"/>
</dbReference>
<organism evidence="5 6">
    <name type="scientific">Tetrabaena socialis</name>
    <dbReference type="NCBI Taxonomy" id="47790"/>
    <lineage>
        <taxon>Eukaryota</taxon>
        <taxon>Viridiplantae</taxon>
        <taxon>Chlorophyta</taxon>
        <taxon>core chlorophytes</taxon>
        <taxon>Chlorophyceae</taxon>
        <taxon>CS clade</taxon>
        <taxon>Chlamydomonadales</taxon>
        <taxon>Tetrabaenaceae</taxon>
        <taxon>Tetrabaena</taxon>
    </lineage>
</organism>
<dbReference type="SUPFAM" id="SSF54495">
    <property type="entry name" value="UBC-like"/>
    <property type="match status" value="1"/>
</dbReference>
<keyword evidence="6" id="KW-1185">Reference proteome</keyword>
<accession>A0A2J8A906</accession>
<evidence type="ECO:0000256" key="1">
    <source>
        <dbReference type="ARBA" id="ARBA00008451"/>
    </source>
</evidence>
<keyword evidence="3" id="KW-0833">Ubl conjugation pathway</keyword>
<dbReference type="GO" id="GO:0005737">
    <property type="term" value="C:cytoplasm"/>
    <property type="evidence" value="ECO:0007669"/>
    <property type="project" value="TreeGrafter"/>
</dbReference>
<evidence type="ECO:0000313" key="5">
    <source>
        <dbReference type="EMBL" id="PNH09012.1"/>
    </source>
</evidence>
<gene>
    <name evidence="5" type="ORF">TSOC_004419</name>
</gene>
<sequence length="95" mass="10934">MAESWDSKTRETVKKIPFLTEKAGPRDKQKWPDRLKQELHALITYIKMNKESDTDWFSIQPNADGTHWSGKVGLRRREEGGRPRGVENLGLARTG</sequence>
<dbReference type="GO" id="GO:0061657">
    <property type="term" value="F:UFM1 conjugating enzyme activity"/>
    <property type="evidence" value="ECO:0007669"/>
    <property type="project" value="InterPro"/>
</dbReference>
<dbReference type="Pfam" id="PF08694">
    <property type="entry name" value="UFC1"/>
    <property type="match status" value="1"/>
</dbReference>
<dbReference type="GO" id="GO:1990592">
    <property type="term" value="P:protein K69-linked ufmylation"/>
    <property type="evidence" value="ECO:0007669"/>
    <property type="project" value="TreeGrafter"/>
</dbReference>
<dbReference type="PANTHER" id="PTHR12921">
    <property type="entry name" value="UBIQUITIN-FOLD MODIFIER-CONJUGATING ENZYME 1"/>
    <property type="match status" value="1"/>
</dbReference>
<feature type="region of interest" description="Disordered" evidence="4">
    <location>
        <begin position="1"/>
        <end position="31"/>
    </location>
</feature>
<reference evidence="5 6" key="1">
    <citation type="journal article" date="2017" name="Mol. Biol. Evol.">
        <title>The 4-celled Tetrabaena socialis nuclear genome reveals the essential components for genetic control of cell number at the origin of multicellularity in the volvocine lineage.</title>
        <authorList>
            <person name="Featherston J."/>
            <person name="Arakaki Y."/>
            <person name="Hanschen E.R."/>
            <person name="Ferris P.J."/>
            <person name="Michod R.E."/>
            <person name="Olson B.J.S.C."/>
            <person name="Nozaki H."/>
            <person name="Durand P.M."/>
        </authorList>
    </citation>
    <scope>NUCLEOTIDE SEQUENCE [LARGE SCALE GENOMIC DNA]</scope>
    <source>
        <strain evidence="5 6">NIES-571</strain>
    </source>
</reference>
<dbReference type="InterPro" id="IPR014806">
    <property type="entry name" value="Ufc1"/>
</dbReference>
<dbReference type="AlphaFoldDB" id="A0A2J8A906"/>
<evidence type="ECO:0000256" key="3">
    <source>
        <dbReference type="ARBA" id="ARBA00022786"/>
    </source>
</evidence>
<proteinExistence type="inferred from homology"/>
<comment type="caution">
    <text evidence="5">The sequence shown here is derived from an EMBL/GenBank/DDBJ whole genome shotgun (WGS) entry which is preliminary data.</text>
</comment>
<dbReference type="EMBL" id="PGGS01000108">
    <property type="protein sequence ID" value="PNH09012.1"/>
    <property type="molecule type" value="Genomic_DNA"/>
</dbReference>
<dbReference type="OrthoDB" id="10256182at2759"/>
<evidence type="ECO:0000256" key="2">
    <source>
        <dbReference type="ARBA" id="ARBA00013306"/>
    </source>
</evidence>
<evidence type="ECO:0000256" key="4">
    <source>
        <dbReference type="SAM" id="MobiDB-lite"/>
    </source>
</evidence>
<evidence type="ECO:0000313" key="6">
    <source>
        <dbReference type="Proteomes" id="UP000236333"/>
    </source>
</evidence>
<name>A0A2J8A906_9CHLO</name>
<dbReference type="PANTHER" id="PTHR12921:SF0">
    <property type="entry name" value="UBIQUITIN-FOLD MODIFIER-CONJUGATING ENZYME 1"/>
    <property type="match status" value="1"/>
</dbReference>